<dbReference type="Proteomes" id="UP001200089">
    <property type="component" value="Unassembled WGS sequence"/>
</dbReference>
<keyword evidence="3" id="KW-0812">Transmembrane</keyword>
<name>A0AAW5CPY7_9FIRM</name>
<reference evidence="5" key="1">
    <citation type="submission" date="2022-01" db="EMBL/GenBank/DDBJ databases">
        <title>Collection of gut derived symbiotic bacterial strains cultured from healthy donors.</title>
        <authorList>
            <person name="Lin H."/>
            <person name="Kohout C."/>
            <person name="Waligurski E."/>
            <person name="Pamer E.G."/>
        </authorList>
    </citation>
    <scope>NUCLEOTIDE SEQUENCE</scope>
    <source>
        <strain evidence="5">DFI.1.11</strain>
    </source>
</reference>
<organism evidence="5 6">
    <name type="scientific">Blautia massiliensis</name>
    <name type="common">ex Durand et al. 2017</name>
    <dbReference type="NCBI Taxonomy" id="1737424"/>
    <lineage>
        <taxon>Bacteria</taxon>
        <taxon>Bacillati</taxon>
        <taxon>Bacillota</taxon>
        <taxon>Clostridia</taxon>
        <taxon>Lachnospirales</taxon>
        <taxon>Lachnospiraceae</taxon>
        <taxon>Blautia</taxon>
    </lineage>
</organism>
<evidence type="ECO:0000256" key="1">
    <source>
        <dbReference type="ARBA" id="ARBA00005662"/>
    </source>
</evidence>
<dbReference type="SMART" id="SM00854">
    <property type="entry name" value="PGA_cap"/>
    <property type="match status" value="1"/>
</dbReference>
<evidence type="ECO:0000313" key="5">
    <source>
        <dbReference type="EMBL" id="MCG5032390.1"/>
    </source>
</evidence>
<protein>
    <submittedName>
        <fullName evidence="5">CapA family protein</fullName>
    </submittedName>
</protein>
<feature type="region of interest" description="Disordered" evidence="2">
    <location>
        <begin position="1"/>
        <end position="53"/>
    </location>
</feature>
<comment type="caution">
    <text evidence="5">The sequence shown here is derived from an EMBL/GenBank/DDBJ whole genome shotgun (WGS) entry which is preliminary data.</text>
</comment>
<evidence type="ECO:0000256" key="3">
    <source>
        <dbReference type="SAM" id="Phobius"/>
    </source>
</evidence>
<comment type="similarity">
    <text evidence="1">Belongs to the CapA family.</text>
</comment>
<dbReference type="PANTHER" id="PTHR33393:SF13">
    <property type="entry name" value="PGA BIOSYNTHESIS PROTEIN CAPA"/>
    <property type="match status" value="1"/>
</dbReference>
<evidence type="ECO:0000256" key="2">
    <source>
        <dbReference type="SAM" id="MobiDB-lite"/>
    </source>
</evidence>
<evidence type="ECO:0000259" key="4">
    <source>
        <dbReference type="SMART" id="SM00854"/>
    </source>
</evidence>
<evidence type="ECO:0000313" key="6">
    <source>
        <dbReference type="Proteomes" id="UP001200089"/>
    </source>
</evidence>
<feature type="compositionally biased region" description="Basic and acidic residues" evidence="2">
    <location>
        <begin position="1"/>
        <end position="28"/>
    </location>
</feature>
<dbReference type="AlphaFoldDB" id="A0AAW5CPY7"/>
<sequence length="438" mass="47595">MANDNRKRPPHGHDPEQARREAARAQEARRKHSGSASRNSRSHSTGTRRNDISKKSRYYQVRRQKMFLAAGGILIILILVIIFSTRACISSRKAAEAAALQKAQEEEAAKKAKEEAAAVKDPVSLTLSVVGDCTLGTDETFDYDTSLNACYDNNGKDYFFKNVKSIFEADDLTIANFEGTLTDSDAREDKTFAFKAPAEYAQILTSGSVEAVNTANNHSHDYGEQSYTDTLTALDNAGITHFGYDDTAVMDIKGIKVGLVGIYELKDHLGREQQLKDNIAKVKADGAELIVVIFHWGNETETVPDTNQMTLGRLAIDEGADLVCGHHPHVLQGIETYKGKNIVYSLGNFCFGGNSSPSDMDTMIFQQTFTVTSEGVQADNVTNIIPCSISSTDGYNNYQPTPASGDEASRIKSKIEECSAAIPAADSSSATSEGSDSE</sequence>
<dbReference type="Pfam" id="PF09587">
    <property type="entry name" value="PGA_cap"/>
    <property type="match status" value="1"/>
</dbReference>
<dbReference type="CDD" id="cd07381">
    <property type="entry name" value="MPP_CapA"/>
    <property type="match status" value="1"/>
</dbReference>
<dbReference type="PANTHER" id="PTHR33393">
    <property type="entry name" value="POLYGLUTAMINE SYNTHESIS ACCESSORY PROTEIN RV0574C-RELATED"/>
    <property type="match status" value="1"/>
</dbReference>
<dbReference type="InterPro" id="IPR019079">
    <property type="entry name" value="Capsule_synth_CapA"/>
</dbReference>
<dbReference type="InterPro" id="IPR052169">
    <property type="entry name" value="CW_Biosynth-Accessory"/>
</dbReference>
<accession>A0AAW5CPY7</accession>
<dbReference type="SUPFAM" id="SSF56300">
    <property type="entry name" value="Metallo-dependent phosphatases"/>
    <property type="match status" value="1"/>
</dbReference>
<keyword evidence="3" id="KW-1133">Transmembrane helix</keyword>
<feature type="domain" description="Capsule synthesis protein CapA" evidence="4">
    <location>
        <begin position="126"/>
        <end position="353"/>
    </location>
</feature>
<feature type="compositionally biased region" description="Low complexity" evidence="2">
    <location>
        <begin position="34"/>
        <end position="44"/>
    </location>
</feature>
<dbReference type="Gene3D" id="3.60.21.10">
    <property type="match status" value="1"/>
</dbReference>
<dbReference type="EMBL" id="JAKNDE010000002">
    <property type="protein sequence ID" value="MCG5032390.1"/>
    <property type="molecule type" value="Genomic_DNA"/>
</dbReference>
<proteinExistence type="inferred from homology"/>
<dbReference type="RefSeq" id="WP_237971323.1">
    <property type="nucleotide sequence ID" value="NZ_JAKNDE010000002.1"/>
</dbReference>
<feature type="transmembrane region" description="Helical" evidence="3">
    <location>
        <begin position="66"/>
        <end position="84"/>
    </location>
</feature>
<gene>
    <name evidence="5" type="ORF">L0P48_02000</name>
</gene>
<keyword evidence="3" id="KW-0472">Membrane</keyword>
<dbReference type="InterPro" id="IPR029052">
    <property type="entry name" value="Metallo-depent_PP-like"/>
</dbReference>